<keyword evidence="3 6" id="KW-1133">Transmembrane helix</keyword>
<keyword evidence="2 6" id="KW-0812">Transmembrane</keyword>
<keyword evidence="9" id="KW-1185">Reference proteome</keyword>
<protein>
    <recommendedName>
        <fullName evidence="7">Rhodopsin domain-containing protein</fullName>
    </recommendedName>
</protein>
<evidence type="ECO:0000259" key="7">
    <source>
        <dbReference type="Pfam" id="PF20684"/>
    </source>
</evidence>
<feature type="domain" description="Rhodopsin" evidence="7">
    <location>
        <begin position="165"/>
        <end position="250"/>
    </location>
</feature>
<dbReference type="PANTHER" id="PTHR33048">
    <property type="entry name" value="PTH11-LIKE INTEGRAL MEMBRANE PROTEIN (AFU_ORTHOLOGUE AFUA_5G11245)"/>
    <property type="match status" value="1"/>
</dbReference>
<dbReference type="Pfam" id="PF20684">
    <property type="entry name" value="Fung_rhodopsin"/>
    <property type="match status" value="2"/>
</dbReference>
<accession>A0A9P5LB01</accession>
<feature type="domain" description="Rhodopsin" evidence="7">
    <location>
        <begin position="34"/>
        <end position="163"/>
    </location>
</feature>
<dbReference type="AlphaFoldDB" id="A0A9P5LB01"/>
<dbReference type="InterPro" id="IPR052337">
    <property type="entry name" value="SAT4-like"/>
</dbReference>
<reference evidence="8" key="1">
    <citation type="submission" date="2020-03" db="EMBL/GenBank/DDBJ databases">
        <title>Draft Genome Sequence of Cylindrodendrum hubeiense.</title>
        <authorList>
            <person name="Buettner E."/>
            <person name="Kellner H."/>
        </authorList>
    </citation>
    <scope>NUCLEOTIDE SEQUENCE</scope>
    <source>
        <strain evidence="8">IHI 201604</strain>
    </source>
</reference>
<evidence type="ECO:0000256" key="1">
    <source>
        <dbReference type="ARBA" id="ARBA00004141"/>
    </source>
</evidence>
<dbReference type="PANTHER" id="PTHR33048:SF55">
    <property type="entry name" value="INTEGRAL MEMBRANE PROTEIN"/>
    <property type="match status" value="1"/>
</dbReference>
<dbReference type="OrthoDB" id="5413793at2759"/>
<dbReference type="InterPro" id="IPR049326">
    <property type="entry name" value="Rhodopsin_dom_fungi"/>
</dbReference>
<evidence type="ECO:0000256" key="3">
    <source>
        <dbReference type="ARBA" id="ARBA00022989"/>
    </source>
</evidence>
<evidence type="ECO:0000313" key="9">
    <source>
        <dbReference type="Proteomes" id="UP000722485"/>
    </source>
</evidence>
<organism evidence="8 9">
    <name type="scientific">Cylindrodendrum hubeiense</name>
    <dbReference type="NCBI Taxonomy" id="595255"/>
    <lineage>
        <taxon>Eukaryota</taxon>
        <taxon>Fungi</taxon>
        <taxon>Dikarya</taxon>
        <taxon>Ascomycota</taxon>
        <taxon>Pezizomycotina</taxon>
        <taxon>Sordariomycetes</taxon>
        <taxon>Hypocreomycetidae</taxon>
        <taxon>Hypocreales</taxon>
        <taxon>Nectriaceae</taxon>
        <taxon>Cylindrodendrum</taxon>
    </lineage>
</organism>
<gene>
    <name evidence="8" type="ORF">G7Z17_g12059</name>
</gene>
<evidence type="ECO:0000256" key="2">
    <source>
        <dbReference type="ARBA" id="ARBA00022692"/>
    </source>
</evidence>
<comment type="similarity">
    <text evidence="5">Belongs to the SAT4 family.</text>
</comment>
<dbReference type="EMBL" id="JAANBB010000508">
    <property type="protein sequence ID" value="KAF7540942.1"/>
    <property type="molecule type" value="Genomic_DNA"/>
</dbReference>
<evidence type="ECO:0000256" key="4">
    <source>
        <dbReference type="ARBA" id="ARBA00023136"/>
    </source>
</evidence>
<feature type="transmembrane region" description="Helical" evidence="6">
    <location>
        <begin position="94"/>
        <end position="115"/>
    </location>
</feature>
<dbReference type="Proteomes" id="UP000722485">
    <property type="component" value="Unassembled WGS sequence"/>
</dbReference>
<evidence type="ECO:0000256" key="6">
    <source>
        <dbReference type="SAM" id="Phobius"/>
    </source>
</evidence>
<proteinExistence type="inferred from homology"/>
<feature type="transmembrane region" description="Helical" evidence="6">
    <location>
        <begin position="127"/>
        <end position="145"/>
    </location>
</feature>
<evidence type="ECO:0000313" key="8">
    <source>
        <dbReference type="EMBL" id="KAF7540942.1"/>
    </source>
</evidence>
<keyword evidence="4 6" id="KW-0472">Membrane</keyword>
<comment type="subcellular location">
    <subcellularLocation>
        <location evidence="1">Membrane</location>
        <topology evidence="1">Multi-pass membrane protein</topology>
    </subcellularLocation>
</comment>
<feature type="transmembrane region" description="Helical" evidence="6">
    <location>
        <begin position="53"/>
        <end position="74"/>
    </location>
</feature>
<comment type="caution">
    <text evidence="8">The sequence shown here is derived from an EMBL/GenBank/DDBJ whole genome shotgun (WGS) entry which is preliminary data.</text>
</comment>
<name>A0A9P5LB01_9HYPO</name>
<sequence length="356" mass="39327">MDPISEEGLQSKGGMIRNLNIALMVITSVILISRVKVRAFMTKALGIDDALAVVAYLLAMALSAMEIVLVKYGSGAPMDDLSDEQKVHFFSTLPINQLLFFLACGMVRLSILAFLPRLSKDRMFLRYVYATGAVIVIITLAAFFFFLTECRPIGDLFDSSKPDHIALFSLPIWVIHSKMTFGSKAVKVILVFCVGLFAIIMGAVRFGFIVTTDFSTNTTYKMARVSPWTVLEVHLGLWCGCFPALQPFLRLVSYKLGLRSRLDSTNKKSSRTGTTAHSQARNWPGASGYIKQGSHIDKESDGASARVIVTAGDSTTDILEMDDMDKVKGIRMRTDVQIRVEEGVQVKDVKTTWNAV</sequence>
<dbReference type="GO" id="GO:0016020">
    <property type="term" value="C:membrane"/>
    <property type="evidence" value="ECO:0007669"/>
    <property type="project" value="UniProtKB-SubCell"/>
</dbReference>
<feature type="transmembrane region" description="Helical" evidence="6">
    <location>
        <begin position="15"/>
        <end position="32"/>
    </location>
</feature>
<evidence type="ECO:0000256" key="5">
    <source>
        <dbReference type="ARBA" id="ARBA00038359"/>
    </source>
</evidence>
<feature type="transmembrane region" description="Helical" evidence="6">
    <location>
        <begin position="188"/>
        <end position="208"/>
    </location>
</feature>